<comment type="subcellular location">
    <subcellularLocation>
        <location evidence="1">Membrane</location>
        <topology evidence="1">Multi-pass membrane protein</topology>
    </subcellularLocation>
</comment>
<feature type="transmembrane region" description="Helical" evidence="5">
    <location>
        <begin position="145"/>
        <end position="164"/>
    </location>
</feature>
<organism evidence="7 8">
    <name type="scientific">Phnomibacter ginsenosidimutans</name>
    <dbReference type="NCBI Taxonomy" id="2676868"/>
    <lineage>
        <taxon>Bacteria</taxon>
        <taxon>Pseudomonadati</taxon>
        <taxon>Bacteroidota</taxon>
        <taxon>Chitinophagia</taxon>
        <taxon>Chitinophagales</taxon>
        <taxon>Chitinophagaceae</taxon>
        <taxon>Phnomibacter</taxon>
    </lineage>
</organism>
<protein>
    <submittedName>
        <fullName evidence="7">DoxX family membrane protein</fullName>
    </submittedName>
</protein>
<keyword evidence="2 5" id="KW-0812">Transmembrane</keyword>
<keyword evidence="4 5" id="KW-0472">Membrane</keyword>
<dbReference type="InterPro" id="IPR009908">
    <property type="entry name" value="Methylamine_util_MauE"/>
</dbReference>
<dbReference type="AlphaFoldDB" id="A0A6I6GKJ4"/>
<evidence type="ECO:0000256" key="5">
    <source>
        <dbReference type="SAM" id="Phobius"/>
    </source>
</evidence>
<dbReference type="NCBIfam" id="NF045576">
    <property type="entry name" value="BT_3928_fam"/>
    <property type="match status" value="1"/>
</dbReference>
<keyword evidence="3 5" id="KW-1133">Transmembrane helix</keyword>
<sequence length="373" mass="41972">MKSIVNILRILTGLLFIFSGLIKANDPLGLAYKMDEYFTVWNWHWASPFSLYLSIGMNVLEIVAGVALLLGWAPKFITRLLLVLMVFFTFLTGYAVLSGIIKTCGCFGDCVPLQAWQSFVKDLVLTAIILLLVWKHECIKAVLPLRANLFAVLFSTGMVFFGQLNVLRHLPYVDCLPYAAGKNLLQQMDPPPGSIPDSVAIFYTYRKAGQNVVFDALHFPADFDESSYEYVSREEKVVRKGNAEPAIKDFALYNSNKTDTTRQLLQASGKQLLFVAKDFNGYKPEWQELFVKLYTKAREKSIPFFIVSNQPGDVEEWFNQTNHFNIPVLTCDGTVLKTMLRSKVGVVALQGATVAAKWSDADMNEAVKWMNGQ</sequence>
<dbReference type="GO" id="GO:0030416">
    <property type="term" value="P:methylamine metabolic process"/>
    <property type="evidence" value="ECO:0007669"/>
    <property type="project" value="InterPro"/>
</dbReference>
<dbReference type="EMBL" id="CP046566">
    <property type="protein sequence ID" value="QGW28965.1"/>
    <property type="molecule type" value="Genomic_DNA"/>
</dbReference>
<evidence type="ECO:0000256" key="2">
    <source>
        <dbReference type="ARBA" id="ARBA00022692"/>
    </source>
</evidence>
<gene>
    <name evidence="7" type="ORF">GLV81_13405</name>
</gene>
<feature type="transmembrane region" description="Helical" evidence="5">
    <location>
        <begin position="113"/>
        <end position="133"/>
    </location>
</feature>
<evidence type="ECO:0000313" key="8">
    <source>
        <dbReference type="Proteomes" id="UP000426027"/>
    </source>
</evidence>
<dbReference type="Pfam" id="PF07291">
    <property type="entry name" value="MauE"/>
    <property type="match status" value="1"/>
</dbReference>
<feature type="transmembrane region" description="Helical" evidence="5">
    <location>
        <begin position="48"/>
        <end position="73"/>
    </location>
</feature>
<dbReference type="RefSeq" id="WP_157479318.1">
    <property type="nucleotide sequence ID" value="NZ_CP046566.1"/>
</dbReference>
<feature type="domain" description="Methylamine utilisation protein MauE" evidence="6">
    <location>
        <begin position="1"/>
        <end position="134"/>
    </location>
</feature>
<evidence type="ECO:0000259" key="6">
    <source>
        <dbReference type="Pfam" id="PF07291"/>
    </source>
</evidence>
<evidence type="ECO:0000256" key="3">
    <source>
        <dbReference type="ARBA" id="ARBA00022989"/>
    </source>
</evidence>
<feature type="transmembrane region" description="Helical" evidence="5">
    <location>
        <begin position="80"/>
        <end position="101"/>
    </location>
</feature>
<dbReference type="GO" id="GO:0016020">
    <property type="term" value="C:membrane"/>
    <property type="evidence" value="ECO:0007669"/>
    <property type="project" value="UniProtKB-SubCell"/>
</dbReference>
<dbReference type="KEGG" id="fls:GLV81_13405"/>
<evidence type="ECO:0000256" key="1">
    <source>
        <dbReference type="ARBA" id="ARBA00004141"/>
    </source>
</evidence>
<evidence type="ECO:0000256" key="4">
    <source>
        <dbReference type="ARBA" id="ARBA00023136"/>
    </source>
</evidence>
<evidence type="ECO:0000313" key="7">
    <source>
        <dbReference type="EMBL" id="QGW28965.1"/>
    </source>
</evidence>
<accession>A0A6I6GKJ4</accession>
<name>A0A6I6GKJ4_9BACT</name>
<dbReference type="Proteomes" id="UP000426027">
    <property type="component" value="Chromosome"/>
</dbReference>
<keyword evidence="8" id="KW-1185">Reference proteome</keyword>
<proteinExistence type="predicted"/>
<reference evidence="7 8" key="1">
    <citation type="submission" date="2019-11" db="EMBL/GenBank/DDBJ databases">
        <authorList>
            <person name="Im W.T."/>
        </authorList>
    </citation>
    <scope>NUCLEOTIDE SEQUENCE [LARGE SCALE GENOMIC DNA]</scope>
    <source>
        <strain evidence="7 8">SB-02</strain>
    </source>
</reference>